<dbReference type="EMBL" id="JBHMCE010000011">
    <property type="protein sequence ID" value="MFB9531682.1"/>
    <property type="molecule type" value="Genomic_DNA"/>
</dbReference>
<evidence type="ECO:0000313" key="2">
    <source>
        <dbReference type="Proteomes" id="UP001589646"/>
    </source>
</evidence>
<evidence type="ECO:0000313" key="1">
    <source>
        <dbReference type="EMBL" id="MFB9531682.1"/>
    </source>
</evidence>
<reference evidence="1 2" key="1">
    <citation type="submission" date="2024-09" db="EMBL/GenBank/DDBJ databases">
        <authorList>
            <person name="Sun Q."/>
            <person name="Mori K."/>
        </authorList>
    </citation>
    <scope>NUCLEOTIDE SEQUENCE [LARGE SCALE GENOMIC DNA]</scope>
    <source>
        <strain evidence="1 2">JCM 3323</strain>
    </source>
</reference>
<name>A0ABV5Q882_9ACTN</name>
<dbReference type="RefSeq" id="WP_346119528.1">
    <property type="nucleotide sequence ID" value="NZ_BAAAXC010000008.1"/>
</dbReference>
<sequence>MLLYGQMPPTPGLDAFYRGSGFEIQLPGEPIDPWVIFGMQAKVAVSANQPYDAAVHGHDERCLDCVTPVG</sequence>
<organism evidence="1 2">
    <name type="scientific">Nonomuraea roseola</name>
    <dbReference type="NCBI Taxonomy" id="46179"/>
    <lineage>
        <taxon>Bacteria</taxon>
        <taxon>Bacillati</taxon>
        <taxon>Actinomycetota</taxon>
        <taxon>Actinomycetes</taxon>
        <taxon>Streptosporangiales</taxon>
        <taxon>Streptosporangiaceae</taxon>
        <taxon>Nonomuraea</taxon>
    </lineage>
</organism>
<keyword evidence="2" id="KW-1185">Reference proteome</keyword>
<dbReference type="Proteomes" id="UP001589646">
    <property type="component" value="Unassembled WGS sequence"/>
</dbReference>
<proteinExistence type="predicted"/>
<comment type="caution">
    <text evidence="1">The sequence shown here is derived from an EMBL/GenBank/DDBJ whole genome shotgun (WGS) entry which is preliminary data.</text>
</comment>
<protein>
    <submittedName>
        <fullName evidence="1">Uncharacterized protein</fullName>
    </submittedName>
</protein>
<accession>A0ABV5Q882</accession>
<gene>
    <name evidence="1" type="ORF">ACFFRN_34200</name>
</gene>